<dbReference type="AlphaFoldDB" id="A0A841EBS2"/>
<dbReference type="InterPro" id="IPR025855">
    <property type="entry name" value="Replic_Relax"/>
</dbReference>
<organism evidence="1 2">
    <name type="scientific">Streptomonospora salina</name>
    <dbReference type="NCBI Taxonomy" id="104205"/>
    <lineage>
        <taxon>Bacteria</taxon>
        <taxon>Bacillati</taxon>
        <taxon>Actinomycetota</taxon>
        <taxon>Actinomycetes</taxon>
        <taxon>Streptosporangiales</taxon>
        <taxon>Nocardiopsidaceae</taxon>
        <taxon>Streptomonospora</taxon>
    </lineage>
</organism>
<dbReference type="Proteomes" id="UP000578077">
    <property type="component" value="Unassembled WGS sequence"/>
</dbReference>
<sequence length="307" mass="34264">MLSPSAAHILHLLHHHRLLTTAQVHTMATPNATTSRFALRMLHTLREEALVESVGRRGTRTPALWFATPDGAYVVEAGLTVPGRPYRMDARKATGPLMPHTLAVVDTGLAFLRHARQRGDEFDVCDWSPEIAHRYRSGGGFDDSHVIADALLNYLLVEGRRRAQMQFFIEVDRATMSLPRLAAKLVNYARYYDYVPESPPAPGGRRIGRRQPAWKSRYNRFPRLLVVFTGANPTRLENRMLDLAARLQEAPYLAAERAQFQVGGVLLDQLVEHGPTAPIFRSLLAPQEGLADFTLRTVATANQSGTI</sequence>
<protein>
    <recommendedName>
        <fullName evidence="3">Replication-relaxation</fullName>
    </recommendedName>
</protein>
<keyword evidence="2" id="KW-1185">Reference proteome</keyword>
<comment type="caution">
    <text evidence="1">The sequence shown here is derived from an EMBL/GenBank/DDBJ whole genome shotgun (WGS) entry which is preliminary data.</text>
</comment>
<reference evidence="1 2" key="1">
    <citation type="submission" date="2020-08" db="EMBL/GenBank/DDBJ databases">
        <title>Sequencing the genomes of 1000 actinobacteria strains.</title>
        <authorList>
            <person name="Klenk H.-P."/>
        </authorList>
    </citation>
    <scope>NUCLEOTIDE SEQUENCE [LARGE SCALE GENOMIC DNA]</scope>
    <source>
        <strain evidence="1 2">DSM 44593</strain>
    </source>
</reference>
<accession>A0A841EBS2</accession>
<dbReference type="EMBL" id="JACHLY010000001">
    <property type="protein sequence ID" value="MBB5998779.1"/>
    <property type="molecule type" value="Genomic_DNA"/>
</dbReference>
<evidence type="ECO:0008006" key="3">
    <source>
        <dbReference type="Google" id="ProtNLM"/>
    </source>
</evidence>
<evidence type="ECO:0000313" key="2">
    <source>
        <dbReference type="Proteomes" id="UP000578077"/>
    </source>
</evidence>
<proteinExistence type="predicted"/>
<dbReference type="Pfam" id="PF13814">
    <property type="entry name" value="Replic_Relax"/>
    <property type="match status" value="1"/>
</dbReference>
<dbReference type="RefSeq" id="WP_184635271.1">
    <property type="nucleotide sequence ID" value="NZ_BAABKT010000013.1"/>
</dbReference>
<evidence type="ECO:0000313" key="1">
    <source>
        <dbReference type="EMBL" id="MBB5998779.1"/>
    </source>
</evidence>
<name>A0A841EBS2_9ACTN</name>
<gene>
    <name evidence="1" type="ORF">HNR25_002530</name>
</gene>